<keyword evidence="3 8" id="KW-0479">Metal-binding</keyword>
<dbReference type="AlphaFoldDB" id="A0A0A7PHM5"/>
<evidence type="ECO:0000256" key="8">
    <source>
        <dbReference type="RuleBase" id="RU000461"/>
    </source>
</evidence>
<evidence type="ECO:0000256" key="1">
    <source>
        <dbReference type="ARBA" id="ARBA00010617"/>
    </source>
</evidence>
<dbReference type="HOGENOM" id="CLU_033716_0_2_5"/>
<dbReference type="InterPro" id="IPR036396">
    <property type="entry name" value="Cyt_P450_sf"/>
</dbReference>
<dbReference type="InterPro" id="IPR001128">
    <property type="entry name" value="Cyt_P450"/>
</dbReference>
<keyword evidence="6 8" id="KW-0503">Monooxygenase</keyword>
<dbReference type="STRING" id="1515612.SKP52_13590"/>
<dbReference type="GO" id="GO:0020037">
    <property type="term" value="F:heme binding"/>
    <property type="evidence" value="ECO:0007669"/>
    <property type="project" value="InterPro"/>
</dbReference>
<reference evidence="9 10" key="1">
    <citation type="journal article" date="2015" name="Int. J. Syst. Evol. Microbiol.">
        <title>Description of Sphingopyxis fribergensis sp. nov. - a soil bacterium with the ability to degrade styrene and phenylacetic acid.</title>
        <authorList>
            <person name="Oelschlagel M."/>
            <person name="Ruckert C."/>
            <person name="Kalinowski J."/>
            <person name="Schmidt G."/>
            <person name="Schlomann M."/>
            <person name="Tischler D."/>
        </authorList>
    </citation>
    <scope>NUCLEOTIDE SEQUENCE [LARGE SCALE GENOMIC DNA]</scope>
    <source>
        <strain evidence="9 10">Kp5.2</strain>
    </source>
</reference>
<keyword evidence="2 8" id="KW-0349">Heme</keyword>
<keyword evidence="10" id="KW-1185">Reference proteome</keyword>
<proteinExistence type="inferred from homology"/>
<dbReference type="PRINTS" id="PR00359">
    <property type="entry name" value="BP450"/>
</dbReference>
<dbReference type="SUPFAM" id="SSF48264">
    <property type="entry name" value="Cytochrome P450"/>
    <property type="match status" value="1"/>
</dbReference>
<protein>
    <submittedName>
        <fullName evidence="9">Cytochrome P450 superfamily protein</fullName>
    </submittedName>
</protein>
<evidence type="ECO:0000313" key="10">
    <source>
        <dbReference type="Proteomes" id="UP000030907"/>
    </source>
</evidence>
<dbReference type="PRINTS" id="PR00385">
    <property type="entry name" value="P450"/>
</dbReference>
<dbReference type="OrthoDB" id="5522954at2"/>
<dbReference type="InterPro" id="IPR002397">
    <property type="entry name" value="Cyt_P450_B"/>
</dbReference>
<comment type="function">
    <text evidence="7">Cytochromes P450 are a group of heme-thiolate monooxygenases. They oxidize a variety of structurally unrelated compounds, including steroids, fatty acids, and xenobiotics.</text>
</comment>
<dbReference type="PANTHER" id="PTHR46696:SF4">
    <property type="entry name" value="BIOTIN BIOSYNTHESIS CYTOCHROME P450"/>
    <property type="match status" value="1"/>
</dbReference>
<evidence type="ECO:0000256" key="3">
    <source>
        <dbReference type="ARBA" id="ARBA00022723"/>
    </source>
</evidence>
<gene>
    <name evidence="9" type="ORF">SKP52_13590</name>
</gene>
<dbReference type="InterPro" id="IPR017972">
    <property type="entry name" value="Cyt_P450_CS"/>
</dbReference>
<dbReference type="PROSITE" id="PS00086">
    <property type="entry name" value="CYTOCHROME_P450"/>
    <property type="match status" value="1"/>
</dbReference>
<sequence length="414" mass="46399">MTSTVQDADPAQLDFANPQVMECPYPIYESLREKAPVYFAEKLGFWLITRYDDCLNAIRDPQVFSSKMGFRPGSVPDEVMRIYNEEGFGDLPDTLVSNDPPSHTRYRKLVDRAFTAGRVRQMEDYMVVVVRELIDAFIEKGRLSVMQDFAVPVPMYVIADQLGVPRSHRDRFKEWSDSAVAPLGLLLSDERKIECAKSAVEMQHYFVEVFADRRANPRDDMISDLVTKEIDGAPLSIPELLSILNQLLVAGNETTTSAIAASIVRLANEPELVELLAKEPGKCDNFAEEILRHESPVQGLFRMTTADVEVAGVTIPKGSLVNLRYGSANRDERKYECPEVFNVARANASSHLAFGAGIHHCIGAQLARREIAIAARELTARLKDIRLVEADKISHAPSVILRALNEFEIEFSKR</sequence>
<accession>A0A0A7PHM5</accession>
<evidence type="ECO:0000256" key="6">
    <source>
        <dbReference type="ARBA" id="ARBA00023033"/>
    </source>
</evidence>
<keyword evidence="5 8" id="KW-0408">Iron</keyword>
<dbReference type="KEGG" id="sphk:SKP52_13590"/>
<dbReference type="RefSeq" id="WP_039575445.1">
    <property type="nucleotide sequence ID" value="NZ_CP009122.1"/>
</dbReference>
<evidence type="ECO:0000256" key="5">
    <source>
        <dbReference type="ARBA" id="ARBA00023004"/>
    </source>
</evidence>
<dbReference type="PANTHER" id="PTHR46696">
    <property type="entry name" value="P450, PUTATIVE (EUROFUNG)-RELATED"/>
    <property type="match status" value="1"/>
</dbReference>
<dbReference type="GO" id="GO:0006707">
    <property type="term" value="P:cholesterol catabolic process"/>
    <property type="evidence" value="ECO:0007669"/>
    <property type="project" value="TreeGrafter"/>
</dbReference>
<dbReference type="GO" id="GO:0008395">
    <property type="term" value="F:steroid hydroxylase activity"/>
    <property type="evidence" value="ECO:0007669"/>
    <property type="project" value="TreeGrafter"/>
</dbReference>
<dbReference type="FunFam" id="1.10.630.10:FF:000018">
    <property type="entry name" value="Cytochrome P450 monooxygenase"/>
    <property type="match status" value="1"/>
</dbReference>
<dbReference type="EMBL" id="CP009122">
    <property type="protein sequence ID" value="AJA09606.1"/>
    <property type="molecule type" value="Genomic_DNA"/>
</dbReference>
<dbReference type="GO" id="GO:0036199">
    <property type="term" value="F:cholest-4-en-3-one 26-monooxygenase activity"/>
    <property type="evidence" value="ECO:0007669"/>
    <property type="project" value="TreeGrafter"/>
</dbReference>
<evidence type="ECO:0000256" key="2">
    <source>
        <dbReference type="ARBA" id="ARBA00022617"/>
    </source>
</evidence>
<evidence type="ECO:0000313" key="9">
    <source>
        <dbReference type="EMBL" id="AJA09606.1"/>
    </source>
</evidence>
<name>A0A0A7PHM5_9SPHN</name>
<evidence type="ECO:0000256" key="4">
    <source>
        <dbReference type="ARBA" id="ARBA00023002"/>
    </source>
</evidence>
<dbReference type="Gene3D" id="1.10.630.10">
    <property type="entry name" value="Cytochrome P450"/>
    <property type="match status" value="1"/>
</dbReference>
<evidence type="ECO:0000256" key="7">
    <source>
        <dbReference type="ARBA" id="ARBA00043906"/>
    </source>
</evidence>
<comment type="similarity">
    <text evidence="1 8">Belongs to the cytochrome P450 family.</text>
</comment>
<dbReference type="Pfam" id="PF00067">
    <property type="entry name" value="p450"/>
    <property type="match status" value="1"/>
</dbReference>
<organism evidence="9 10">
    <name type="scientific">Sphingopyxis fribergensis</name>
    <dbReference type="NCBI Taxonomy" id="1515612"/>
    <lineage>
        <taxon>Bacteria</taxon>
        <taxon>Pseudomonadati</taxon>
        <taxon>Pseudomonadota</taxon>
        <taxon>Alphaproteobacteria</taxon>
        <taxon>Sphingomonadales</taxon>
        <taxon>Sphingomonadaceae</taxon>
        <taxon>Sphingopyxis</taxon>
    </lineage>
</organism>
<keyword evidence="4 8" id="KW-0560">Oxidoreductase</keyword>
<dbReference type="Proteomes" id="UP000030907">
    <property type="component" value="Chromosome"/>
</dbReference>
<dbReference type="GO" id="GO:0005506">
    <property type="term" value="F:iron ion binding"/>
    <property type="evidence" value="ECO:0007669"/>
    <property type="project" value="InterPro"/>
</dbReference>